<evidence type="ECO:0000256" key="1">
    <source>
        <dbReference type="SAM" id="MobiDB-lite"/>
    </source>
</evidence>
<proteinExistence type="predicted"/>
<organism evidence="2 3">
    <name type="scientific">Candidatus Nitronauta litoralis</name>
    <dbReference type="NCBI Taxonomy" id="2705533"/>
    <lineage>
        <taxon>Bacteria</taxon>
        <taxon>Pseudomonadati</taxon>
        <taxon>Nitrospinota/Tectimicrobiota group</taxon>
        <taxon>Nitrospinota</taxon>
        <taxon>Nitrospinia</taxon>
        <taxon>Nitrospinales</taxon>
        <taxon>Nitrospinaceae</taxon>
        <taxon>Candidatus Nitronauta</taxon>
    </lineage>
</organism>
<dbReference type="Proteomes" id="UP000594688">
    <property type="component" value="Chromosome"/>
</dbReference>
<evidence type="ECO:0000313" key="3">
    <source>
        <dbReference type="Proteomes" id="UP000594688"/>
    </source>
</evidence>
<feature type="compositionally biased region" description="Basic and acidic residues" evidence="1">
    <location>
        <begin position="325"/>
        <end position="338"/>
    </location>
</feature>
<dbReference type="InterPro" id="IPR027417">
    <property type="entry name" value="P-loop_NTPase"/>
</dbReference>
<dbReference type="EMBL" id="CP048685">
    <property type="protein sequence ID" value="QPJ61684.1"/>
    <property type="molecule type" value="Genomic_DNA"/>
</dbReference>
<protein>
    <submittedName>
        <fullName evidence="2">AAA family ATPase</fullName>
    </submittedName>
</protein>
<dbReference type="SUPFAM" id="SSF52540">
    <property type="entry name" value="P-loop containing nucleoside triphosphate hydrolases"/>
    <property type="match status" value="1"/>
</dbReference>
<gene>
    <name evidence="2" type="ORF">G3M70_07205</name>
</gene>
<dbReference type="AlphaFoldDB" id="A0A7T0FZT8"/>
<dbReference type="Gene3D" id="3.40.50.300">
    <property type="entry name" value="P-loop containing nucleotide triphosphate hydrolases"/>
    <property type="match status" value="1"/>
</dbReference>
<dbReference type="Pfam" id="PF13481">
    <property type="entry name" value="AAA_25"/>
    <property type="match status" value="1"/>
</dbReference>
<reference evidence="2 3" key="1">
    <citation type="submission" date="2020-02" db="EMBL/GenBank/DDBJ databases">
        <title>Genomic and physiological characterization of two novel Nitrospinaceae genera.</title>
        <authorList>
            <person name="Mueller A.J."/>
            <person name="Jung M.-Y."/>
            <person name="Strachan C.R."/>
            <person name="Herbold C.W."/>
            <person name="Kirkegaard R.H."/>
            <person name="Daims H."/>
        </authorList>
    </citation>
    <scope>NUCLEOTIDE SEQUENCE [LARGE SCALE GENOMIC DNA]</scope>
    <source>
        <strain evidence="2">EB</strain>
    </source>
</reference>
<feature type="region of interest" description="Disordered" evidence="1">
    <location>
        <begin position="325"/>
        <end position="422"/>
    </location>
</feature>
<name>A0A7T0FZT8_9BACT</name>
<dbReference type="KEGG" id="nli:G3M70_07205"/>
<feature type="compositionally biased region" description="Polar residues" evidence="1">
    <location>
        <begin position="355"/>
        <end position="364"/>
    </location>
</feature>
<accession>A0A7T0FZT8</accession>
<evidence type="ECO:0000313" key="2">
    <source>
        <dbReference type="EMBL" id="QPJ61684.1"/>
    </source>
</evidence>
<sequence length="447" mass="49292">MIPNQQLELDFNGLKLIRCGRYPNFKDRPDWQIEGLWAHAGVGMVTAQEKAGKTWLMLTIALCIASGTPFLGRFPVRQGPVIVYTPEGDRKDLQDRIDQLSRRMGIELAGLDFFTAEMNGLCIDSPAHQETIMNAIQGVGASLVIFDPLRDCMEGQLSNNDDATVVTKFCLQIQQEHNCGVMISHHENSDGKMMGAKAWSAFADSLWHLRVADGDQTILSNIQRKEKTVEDLQIARVKMDDDIGLEIVGNSQPSKTLDDHILDLLTKLPKGSSMTVTNIRENLRRNNISAPNEKVSTSVGRLKFHKEIVLTPPYGYRLATPEDFAQKSGEKPSVREGVPENQTDGTGVNVKNEGKNSSRPSKSQWPGDGRTGFEGQNGPEPVQATPPATTGLPDLQKAHEGADYIYGNNSQNTPPCKGGWGDYSENALKNRLYEAGFDHTDIEGMSE</sequence>